<accession>A0A6B0BGZ8</accession>
<reference evidence="3 4" key="1">
    <citation type="submission" date="2019-11" db="EMBL/GenBank/DDBJ databases">
        <title>Implementation of targeted gown and glove precautions to prevent Staphylococcus aureus acquisition in community-based nursing homes.</title>
        <authorList>
            <person name="Stine O.C."/>
        </authorList>
    </citation>
    <scope>NUCLEOTIDE SEQUENCE [LARGE SCALE GENOMIC DNA]</scope>
    <source>
        <strain evidence="2 4">S_2023.LVRQ.AN</strain>
        <strain evidence="1 3">S_4031.LGMP.AI</strain>
    </source>
</reference>
<gene>
    <name evidence="1" type="ORF">GO793_14770</name>
    <name evidence="2" type="ORF">GO941_11265</name>
</gene>
<comment type="caution">
    <text evidence="1">The sequence shown here is derived from an EMBL/GenBank/DDBJ whole genome shotgun (WGS) entry which is preliminary data.</text>
</comment>
<dbReference type="AlphaFoldDB" id="A0A6B0BGZ8"/>
<dbReference type="Proteomes" id="UP000433366">
    <property type="component" value="Unassembled WGS sequence"/>
</dbReference>
<evidence type="ECO:0000313" key="4">
    <source>
        <dbReference type="Proteomes" id="UP000434412"/>
    </source>
</evidence>
<organism evidence="1 3">
    <name type="scientific">Staphylococcus aureus</name>
    <dbReference type="NCBI Taxonomy" id="1280"/>
    <lineage>
        <taxon>Bacteria</taxon>
        <taxon>Bacillati</taxon>
        <taxon>Bacillota</taxon>
        <taxon>Bacilli</taxon>
        <taxon>Bacillales</taxon>
        <taxon>Staphylococcaceae</taxon>
        <taxon>Staphylococcus</taxon>
    </lineage>
</organism>
<protein>
    <submittedName>
        <fullName evidence="1">QueT transporter family protein</fullName>
    </submittedName>
</protein>
<proteinExistence type="predicted"/>
<evidence type="ECO:0000313" key="2">
    <source>
        <dbReference type="EMBL" id="MVL46063.1"/>
    </source>
</evidence>
<dbReference type="EMBL" id="WPVZ01000599">
    <property type="protein sequence ID" value="MVL46063.1"/>
    <property type="molecule type" value="Genomic_DNA"/>
</dbReference>
<evidence type="ECO:0000313" key="3">
    <source>
        <dbReference type="Proteomes" id="UP000433366"/>
    </source>
</evidence>
<name>A0A6B0BGZ8_STAAU</name>
<dbReference type="Proteomes" id="UP000434412">
    <property type="component" value="Unassembled WGS sequence"/>
</dbReference>
<feature type="non-terminal residue" evidence="1">
    <location>
        <position position="1"/>
    </location>
</feature>
<evidence type="ECO:0000313" key="1">
    <source>
        <dbReference type="EMBL" id="MVI57109.1"/>
    </source>
</evidence>
<dbReference type="EMBL" id="WPRH01000779">
    <property type="protein sequence ID" value="MVI57109.1"/>
    <property type="molecule type" value="Genomic_DNA"/>
</dbReference>
<sequence>PGVIFTLIVAIPLYLTLRKRMAVLLR</sequence>